<dbReference type="Proteomes" id="UP000247523">
    <property type="component" value="Unassembled WGS sequence"/>
</dbReference>
<sequence length="63" mass="7095">MMQINKGSKIGIILEAVAMMIGFVFVIRCWPIPDFVMWIFAGGGIIAITSALETMLRRTNYKE</sequence>
<feature type="transmembrane region" description="Helical" evidence="1">
    <location>
        <begin position="12"/>
        <end position="30"/>
    </location>
</feature>
<evidence type="ECO:0000256" key="1">
    <source>
        <dbReference type="SAM" id="Phobius"/>
    </source>
</evidence>
<organism evidence="2 3">
    <name type="scientific">Lachnotalea glycerini</name>
    <dbReference type="NCBI Taxonomy" id="1763509"/>
    <lineage>
        <taxon>Bacteria</taxon>
        <taxon>Bacillati</taxon>
        <taxon>Bacillota</taxon>
        <taxon>Clostridia</taxon>
        <taxon>Lachnospirales</taxon>
        <taxon>Lachnospiraceae</taxon>
        <taxon>Lachnotalea</taxon>
    </lineage>
</organism>
<keyword evidence="1" id="KW-1133">Transmembrane helix</keyword>
<dbReference type="EMBL" id="QICS01000002">
    <property type="protein sequence ID" value="PXV93625.1"/>
    <property type="molecule type" value="Genomic_DNA"/>
</dbReference>
<protein>
    <submittedName>
        <fullName evidence="2">Uncharacterized protein</fullName>
    </submittedName>
</protein>
<evidence type="ECO:0000313" key="3">
    <source>
        <dbReference type="Proteomes" id="UP000247523"/>
    </source>
</evidence>
<accession>A0A318EQ65</accession>
<keyword evidence="1" id="KW-0472">Membrane</keyword>
<reference evidence="2 3" key="1">
    <citation type="submission" date="2018-05" db="EMBL/GenBank/DDBJ databases">
        <title>Genomic Encyclopedia of Type Strains, Phase IV (KMG-IV): sequencing the most valuable type-strain genomes for metagenomic binning, comparative biology and taxonomic classification.</title>
        <authorList>
            <person name="Goeker M."/>
        </authorList>
    </citation>
    <scope>NUCLEOTIDE SEQUENCE [LARGE SCALE GENOMIC DNA]</scope>
    <source>
        <strain evidence="2 3">DSM 28816</strain>
    </source>
</reference>
<proteinExistence type="predicted"/>
<keyword evidence="1" id="KW-0812">Transmembrane</keyword>
<dbReference type="RefSeq" id="WP_110290567.1">
    <property type="nucleotide sequence ID" value="NZ_QICS01000002.1"/>
</dbReference>
<dbReference type="AlphaFoldDB" id="A0A318EQ65"/>
<comment type="caution">
    <text evidence="2">The sequence shown here is derived from an EMBL/GenBank/DDBJ whole genome shotgun (WGS) entry which is preliminary data.</text>
</comment>
<evidence type="ECO:0000313" key="2">
    <source>
        <dbReference type="EMBL" id="PXV93625.1"/>
    </source>
</evidence>
<feature type="transmembrane region" description="Helical" evidence="1">
    <location>
        <begin position="36"/>
        <end position="56"/>
    </location>
</feature>
<gene>
    <name evidence="2" type="ORF">C8E03_102396</name>
</gene>
<name>A0A318EQ65_9FIRM</name>